<dbReference type="Gene3D" id="6.10.250.780">
    <property type="match status" value="1"/>
</dbReference>
<evidence type="ECO:0000259" key="18">
    <source>
        <dbReference type="PROSITE" id="PS50011"/>
    </source>
</evidence>
<dbReference type="Pfam" id="PF07714">
    <property type="entry name" value="PK_Tyr_Ser-Thr"/>
    <property type="match status" value="1"/>
</dbReference>
<keyword evidence="6" id="KW-0812">Transmembrane</keyword>
<keyword evidence="11" id="KW-0675">Receptor</keyword>
<dbReference type="InterPro" id="IPR001245">
    <property type="entry name" value="Ser-Thr/Tyr_kinase_cat_dom"/>
</dbReference>
<evidence type="ECO:0000256" key="16">
    <source>
        <dbReference type="RuleBase" id="RU003431"/>
    </source>
</evidence>
<evidence type="ECO:0000256" key="3">
    <source>
        <dbReference type="ARBA" id="ARBA00004479"/>
    </source>
</evidence>
<evidence type="ECO:0000256" key="15">
    <source>
        <dbReference type="RuleBase" id="RU000405"/>
    </source>
</evidence>
<dbReference type="PANTHER" id="PTHR11920">
    <property type="entry name" value="GUANYLYL CYCLASE"/>
    <property type="match status" value="1"/>
</dbReference>
<dbReference type="Gene3D" id="1.10.510.10">
    <property type="entry name" value="Transferase(Phosphotransferase) domain 1"/>
    <property type="match status" value="1"/>
</dbReference>
<evidence type="ECO:0000256" key="14">
    <source>
        <dbReference type="ARBA" id="ARBA00023293"/>
    </source>
</evidence>
<evidence type="ECO:0000256" key="2">
    <source>
        <dbReference type="ARBA" id="ARBA00004236"/>
    </source>
</evidence>
<evidence type="ECO:0000256" key="17">
    <source>
        <dbReference type="SAM" id="MobiDB-lite"/>
    </source>
</evidence>
<evidence type="ECO:0000256" key="8">
    <source>
        <dbReference type="ARBA" id="ARBA00022741"/>
    </source>
</evidence>
<evidence type="ECO:0000313" key="20">
    <source>
        <dbReference type="Proteomes" id="UP000887575"/>
    </source>
</evidence>
<evidence type="ECO:0000259" key="19">
    <source>
        <dbReference type="PROSITE" id="PS50125"/>
    </source>
</evidence>
<dbReference type="PANTHER" id="PTHR11920:SF495">
    <property type="entry name" value="RECEPTOR-TYPE GUANYLATE CYCLASE GCY-7"/>
    <property type="match status" value="1"/>
</dbReference>
<dbReference type="GO" id="GO:0004016">
    <property type="term" value="F:adenylate cyclase activity"/>
    <property type="evidence" value="ECO:0007669"/>
    <property type="project" value="TreeGrafter"/>
</dbReference>
<dbReference type="GO" id="GO:0004383">
    <property type="term" value="F:guanylate cyclase activity"/>
    <property type="evidence" value="ECO:0007669"/>
    <property type="project" value="UniProtKB-EC"/>
</dbReference>
<evidence type="ECO:0000256" key="13">
    <source>
        <dbReference type="ARBA" id="ARBA00023239"/>
    </source>
</evidence>
<evidence type="ECO:0000256" key="11">
    <source>
        <dbReference type="ARBA" id="ARBA00023170"/>
    </source>
</evidence>
<proteinExistence type="inferred from homology"/>
<feature type="region of interest" description="Disordered" evidence="17">
    <location>
        <begin position="680"/>
        <end position="720"/>
    </location>
</feature>
<evidence type="ECO:0000256" key="1">
    <source>
        <dbReference type="ARBA" id="ARBA00001436"/>
    </source>
</evidence>
<comment type="subcellular location">
    <subcellularLocation>
        <location evidence="2">Cell membrane</location>
    </subcellularLocation>
    <subcellularLocation>
        <location evidence="3">Membrane</location>
        <topology evidence="3">Single-pass type I membrane protein</topology>
    </subcellularLocation>
</comment>
<dbReference type="Pfam" id="PF07701">
    <property type="entry name" value="HNOBA"/>
    <property type="match status" value="1"/>
</dbReference>
<feature type="domain" description="Protein kinase" evidence="18">
    <location>
        <begin position="107"/>
        <end position="427"/>
    </location>
</feature>
<dbReference type="CDD" id="cd07302">
    <property type="entry name" value="CHD"/>
    <property type="match status" value="1"/>
</dbReference>
<evidence type="ECO:0000256" key="4">
    <source>
        <dbReference type="ARBA" id="ARBA00012202"/>
    </source>
</evidence>
<dbReference type="SUPFAM" id="SSF56112">
    <property type="entry name" value="Protein kinase-like (PK-like)"/>
    <property type="match status" value="1"/>
</dbReference>
<keyword evidence="14 16" id="KW-0141">cGMP biosynthesis</keyword>
<dbReference type="InterPro" id="IPR011009">
    <property type="entry name" value="Kinase-like_dom_sf"/>
</dbReference>
<dbReference type="InterPro" id="IPR028082">
    <property type="entry name" value="Peripla_BP_I"/>
</dbReference>
<keyword evidence="9" id="KW-1133">Transmembrane helix</keyword>
<evidence type="ECO:0000256" key="7">
    <source>
        <dbReference type="ARBA" id="ARBA00022729"/>
    </source>
</evidence>
<protein>
    <recommendedName>
        <fullName evidence="4 16">Guanylate cyclase</fullName>
        <ecNumber evidence="4 16">4.6.1.2</ecNumber>
    </recommendedName>
</protein>
<keyword evidence="13 15" id="KW-0456">Lyase</keyword>
<organism evidence="20 21">
    <name type="scientific">Mesorhabditis belari</name>
    <dbReference type="NCBI Taxonomy" id="2138241"/>
    <lineage>
        <taxon>Eukaryota</taxon>
        <taxon>Metazoa</taxon>
        <taxon>Ecdysozoa</taxon>
        <taxon>Nematoda</taxon>
        <taxon>Chromadorea</taxon>
        <taxon>Rhabditida</taxon>
        <taxon>Rhabditina</taxon>
        <taxon>Rhabditomorpha</taxon>
        <taxon>Rhabditoidea</taxon>
        <taxon>Rhabditidae</taxon>
        <taxon>Mesorhabditinae</taxon>
        <taxon>Mesorhabditis</taxon>
    </lineage>
</organism>
<comment type="similarity">
    <text evidence="15">Belongs to the adenylyl cyclase class-4/guanylyl cyclase family.</text>
</comment>
<dbReference type="InterPro" id="IPR029787">
    <property type="entry name" value="Nucleotide_cyclase"/>
</dbReference>
<evidence type="ECO:0000256" key="12">
    <source>
        <dbReference type="ARBA" id="ARBA00023180"/>
    </source>
</evidence>
<dbReference type="GO" id="GO:0007635">
    <property type="term" value="P:chemosensory behavior"/>
    <property type="evidence" value="ECO:0007669"/>
    <property type="project" value="UniProtKB-ARBA"/>
</dbReference>
<dbReference type="SUPFAM" id="SSF55073">
    <property type="entry name" value="Nucleotide cyclase"/>
    <property type="match status" value="1"/>
</dbReference>
<evidence type="ECO:0000256" key="9">
    <source>
        <dbReference type="ARBA" id="ARBA00022989"/>
    </source>
</evidence>
<dbReference type="PROSITE" id="PS50011">
    <property type="entry name" value="PROTEIN_KINASE_DOM"/>
    <property type="match status" value="1"/>
</dbReference>
<keyword evidence="5" id="KW-1003">Cell membrane</keyword>
<dbReference type="Proteomes" id="UP000887575">
    <property type="component" value="Unassembled WGS sequence"/>
</dbReference>
<reference evidence="21" key="1">
    <citation type="submission" date="2024-02" db="UniProtKB">
        <authorList>
            <consortium name="WormBaseParasite"/>
        </authorList>
    </citation>
    <scope>IDENTIFICATION</scope>
</reference>
<dbReference type="EC" id="4.6.1.2" evidence="4 16"/>
<evidence type="ECO:0000256" key="5">
    <source>
        <dbReference type="ARBA" id="ARBA00022475"/>
    </source>
</evidence>
<accession>A0AAF3EGE9</accession>
<dbReference type="PROSITE" id="PS50125">
    <property type="entry name" value="GUANYLATE_CYCLASE_2"/>
    <property type="match status" value="1"/>
</dbReference>
<dbReference type="GO" id="GO:0004672">
    <property type="term" value="F:protein kinase activity"/>
    <property type="evidence" value="ECO:0007669"/>
    <property type="project" value="InterPro"/>
</dbReference>
<dbReference type="GO" id="GO:0005886">
    <property type="term" value="C:plasma membrane"/>
    <property type="evidence" value="ECO:0007669"/>
    <property type="project" value="UniProtKB-SubCell"/>
</dbReference>
<evidence type="ECO:0000313" key="21">
    <source>
        <dbReference type="WBParaSite" id="MBELARI_LOCUS1307"/>
    </source>
</evidence>
<feature type="domain" description="Guanylate cyclase" evidence="19">
    <location>
        <begin position="498"/>
        <end position="628"/>
    </location>
</feature>
<name>A0AAF3EGE9_9BILA</name>
<keyword evidence="8" id="KW-0547">Nucleotide-binding</keyword>
<dbReference type="SMART" id="SM00044">
    <property type="entry name" value="CYCc"/>
    <property type="match status" value="1"/>
</dbReference>
<dbReference type="Gene3D" id="3.30.70.1230">
    <property type="entry name" value="Nucleotide cyclase"/>
    <property type="match status" value="1"/>
</dbReference>
<keyword evidence="20" id="KW-1185">Reference proteome</keyword>
<dbReference type="SUPFAM" id="SSF53822">
    <property type="entry name" value="Periplasmic binding protein-like I"/>
    <property type="match status" value="1"/>
</dbReference>
<dbReference type="GO" id="GO:0005524">
    <property type="term" value="F:ATP binding"/>
    <property type="evidence" value="ECO:0007669"/>
    <property type="project" value="InterPro"/>
</dbReference>
<comment type="catalytic activity">
    <reaction evidence="1 16">
        <text>GTP = 3',5'-cyclic GMP + diphosphate</text>
        <dbReference type="Rhea" id="RHEA:13665"/>
        <dbReference type="ChEBI" id="CHEBI:33019"/>
        <dbReference type="ChEBI" id="CHEBI:37565"/>
        <dbReference type="ChEBI" id="CHEBI:57746"/>
        <dbReference type="EC" id="4.6.1.2"/>
    </reaction>
</comment>
<dbReference type="InterPro" id="IPR011645">
    <property type="entry name" value="HNOB_dom_associated"/>
</dbReference>
<sequence length="720" mass="81596">MPKNFSSDYVYVFWILRRLWDGQLGQGPPGTQTLSNGLTPMWIDTINNNQDGMNIVAQRAATRFLVNSPGRFDNQGTVNSMTTAQLAPQVLANIRGDPFYCDTTDCLNNNQYNGIGSFAPQLYDAFMYFAYCLNASWALDPINGGRNETVFNMVRTTVSFPGWSGMIQMTPNVTRVPRFYHYGMMCRWTVDDEIYELYLDRDKGYMVATPLYLDEASSIWALRGGVRPLATPACGFDLVAVAVEEVISESTITLDAFFAMSLIRDLSEGLSFIHKSFLGLHGNLNSSTCWIDERWQLKVSSYGCSSLRRGEKVDKRKQLWHAPELLRYSDGLGNKEADVYAFAIICSEIVTRKGVYDLENRNEKIEELLYMIKKGGSMPMRPDLDIPEDIELNPALLHMIRDCWSETPQSRPTITTIRTIIRSMAEINGSQQNLMDHVFQMMESYAETLEKEVESRMAELVEEKKKSDILLYRMLPKQVADRLKVGQSVEPESFESVTIFFSDVVQFTNLAAKCTPFQIVNLLNDLYTTFDTIIEQHSVYKVETIGDGYLCVSGLPYRNGIQHVKEIAEMSLDFLRAVKIFRIPHLPTESINLRIGMHSGSCVAGVVGLAMPRYCLFGDTVNTASRMESNGKPGQIHMSCDAQNLLQQVGGYLMESRGEVIIKGKGVMETFWLLGRSSSTFQPKQSDPLDERKRPEEKKTFREMETRRASIDESMKSLDY</sequence>
<dbReference type="InterPro" id="IPR018297">
    <property type="entry name" value="A/G_cyclase_CS"/>
</dbReference>
<dbReference type="GO" id="GO:0035556">
    <property type="term" value="P:intracellular signal transduction"/>
    <property type="evidence" value="ECO:0007669"/>
    <property type="project" value="InterPro"/>
</dbReference>
<feature type="compositionally biased region" description="Basic and acidic residues" evidence="17">
    <location>
        <begin position="687"/>
        <end position="720"/>
    </location>
</feature>
<dbReference type="Pfam" id="PF00211">
    <property type="entry name" value="Guanylate_cyc"/>
    <property type="match status" value="1"/>
</dbReference>
<evidence type="ECO:0000256" key="10">
    <source>
        <dbReference type="ARBA" id="ARBA00023136"/>
    </source>
</evidence>
<dbReference type="WBParaSite" id="MBELARI_LOCUS1307">
    <property type="protein sequence ID" value="MBELARI_LOCUS1307"/>
    <property type="gene ID" value="MBELARI_LOCUS1307"/>
</dbReference>
<keyword evidence="7" id="KW-0732">Signal</keyword>
<dbReference type="GO" id="GO:0001653">
    <property type="term" value="F:peptide receptor activity"/>
    <property type="evidence" value="ECO:0007669"/>
    <property type="project" value="TreeGrafter"/>
</dbReference>
<dbReference type="InterPro" id="IPR050401">
    <property type="entry name" value="Cyclic_nucleotide_synthase"/>
</dbReference>
<dbReference type="GO" id="GO:0007168">
    <property type="term" value="P:receptor guanylyl cyclase signaling pathway"/>
    <property type="evidence" value="ECO:0007669"/>
    <property type="project" value="TreeGrafter"/>
</dbReference>
<dbReference type="AlphaFoldDB" id="A0AAF3EGE9"/>
<keyword evidence="12" id="KW-0325">Glycoprotein</keyword>
<dbReference type="FunFam" id="3.30.70.1230:FF:000023">
    <property type="entry name" value="Guanylate cyclase"/>
    <property type="match status" value="1"/>
</dbReference>
<dbReference type="InterPro" id="IPR001054">
    <property type="entry name" value="A/G_cyclase"/>
</dbReference>
<dbReference type="PROSITE" id="PS00452">
    <property type="entry name" value="GUANYLATE_CYCLASE_1"/>
    <property type="match status" value="1"/>
</dbReference>
<evidence type="ECO:0000256" key="6">
    <source>
        <dbReference type="ARBA" id="ARBA00022692"/>
    </source>
</evidence>
<keyword evidence="10" id="KW-0472">Membrane</keyword>
<dbReference type="InterPro" id="IPR000719">
    <property type="entry name" value="Prot_kinase_dom"/>
</dbReference>
<dbReference type="GO" id="GO:0006935">
    <property type="term" value="P:chemotaxis"/>
    <property type="evidence" value="ECO:0007669"/>
    <property type="project" value="UniProtKB-ARBA"/>
</dbReference>